<dbReference type="Gene3D" id="3.90.550.10">
    <property type="entry name" value="Spore Coat Polysaccharide Biosynthesis Protein SpsA, Chain A"/>
    <property type="match status" value="1"/>
</dbReference>
<organism evidence="3 4">
    <name type="scientific">Actinocrinis puniceicyclus</name>
    <dbReference type="NCBI Taxonomy" id="977794"/>
    <lineage>
        <taxon>Bacteria</taxon>
        <taxon>Bacillati</taxon>
        <taxon>Actinomycetota</taxon>
        <taxon>Actinomycetes</taxon>
        <taxon>Catenulisporales</taxon>
        <taxon>Actinospicaceae</taxon>
        <taxon>Actinocrinis</taxon>
    </lineage>
</organism>
<name>A0A8J8BAP5_9ACTN</name>
<dbReference type="AlphaFoldDB" id="A0A8J8BAP5"/>
<dbReference type="InterPro" id="IPR017832">
    <property type="entry name" value="Glyco_trans_2_hopen-assoc_HpnB"/>
</dbReference>
<sequence>MLSLATWLYLLLFHGRFWLADQRLPLAESRPPAAGSWPAVVAIVPARNEAEVLPSTLPTLLGQDYPGPMSIVLVDDASDDATGQVAEKLAAAQPGLPFELVHGDGPAPGWAGKVAAMRRGLESAGRAEYVLFTDADIAHPADSVRRLVELGEADGLDLVSLMVLLRTESAAERAIVPAFVYSFAQLYPFPRVNRPHSRTAAAAGGCMLVRRSTLDRAGGLDQIRAARIDDVALGTLIKRGAAGGRIWLGLTARVRSVRPYPKLADLWDMIARSAYTQLRYSPLLLFGTLLGLLLMYAVPPVVGLIFAAVALGGGGGNWSLVTAVAALAAWAALSVSYLPTLRLYGLRSWRAPALPLVMMLYGAMTFDSALRHHRGSGGRWKGRVEER</sequence>
<gene>
    <name evidence="3" type="ORF">KGA66_04320</name>
</gene>
<feature type="domain" description="Glycosyltransferase 2-like" evidence="2">
    <location>
        <begin position="43"/>
        <end position="215"/>
    </location>
</feature>
<feature type="transmembrane region" description="Helical" evidence="1">
    <location>
        <begin position="318"/>
        <end position="339"/>
    </location>
</feature>
<dbReference type="GO" id="GO:0016757">
    <property type="term" value="F:glycosyltransferase activity"/>
    <property type="evidence" value="ECO:0007669"/>
    <property type="project" value="UniProtKB-KW"/>
</dbReference>
<keyword evidence="3" id="KW-0328">Glycosyltransferase</keyword>
<feature type="transmembrane region" description="Helical" evidence="1">
    <location>
        <begin position="351"/>
        <end position="370"/>
    </location>
</feature>
<dbReference type="EMBL" id="JAGSXH010000009">
    <property type="protein sequence ID" value="MBS2962258.1"/>
    <property type="molecule type" value="Genomic_DNA"/>
</dbReference>
<dbReference type="NCBIfam" id="TIGR03469">
    <property type="entry name" value="HpnB"/>
    <property type="match status" value="1"/>
</dbReference>
<dbReference type="Pfam" id="PF00535">
    <property type="entry name" value="Glycos_transf_2"/>
    <property type="match status" value="1"/>
</dbReference>
<evidence type="ECO:0000313" key="3">
    <source>
        <dbReference type="EMBL" id="MBS2962258.1"/>
    </source>
</evidence>
<dbReference type="Proteomes" id="UP000677913">
    <property type="component" value="Unassembled WGS sequence"/>
</dbReference>
<keyword evidence="1" id="KW-1133">Transmembrane helix</keyword>
<evidence type="ECO:0000313" key="4">
    <source>
        <dbReference type="Proteomes" id="UP000677913"/>
    </source>
</evidence>
<dbReference type="EC" id="2.4.-.-" evidence="3"/>
<accession>A0A8J8BAP5</accession>
<keyword evidence="1" id="KW-0472">Membrane</keyword>
<evidence type="ECO:0000259" key="2">
    <source>
        <dbReference type="Pfam" id="PF00535"/>
    </source>
</evidence>
<keyword evidence="1" id="KW-0812">Transmembrane</keyword>
<dbReference type="PANTHER" id="PTHR43646">
    <property type="entry name" value="GLYCOSYLTRANSFERASE"/>
    <property type="match status" value="1"/>
</dbReference>
<reference evidence="3" key="1">
    <citation type="submission" date="2021-04" db="EMBL/GenBank/DDBJ databases">
        <title>Genome based classification of Actinospica acidithermotolerans sp. nov., an actinobacterium isolated from an Indonesian hot spring.</title>
        <authorList>
            <person name="Kusuma A.B."/>
            <person name="Putra K.E."/>
            <person name="Nafisah S."/>
            <person name="Loh J."/>
            <person name="Nouioui I."/>
            <person name="Goodfellow M."/>
        </authorList>
    </citation>
    <scope>NUCLEOTIDE SEQUENCE</scope>
    <source>
        <strain evidence="3">DSM 45618</strain>
    </source>
</reference>
<dbReference type="InterPro" id="IPR001173">
    <property type="entry name" value="Glyco_trans_2-like"/>
</dbReference>
<dbReference type="CDD" id="cd06423">
    <property type="entry name" value="CESA_like"/>
    <property type="match status" value="1"/>
</dbReference>
<dbReference type="SUPFAM" id="SSF53448">
    <property type="entry name" value="Nucleotide-diphospho-sugar transferases"/>
    <property type="match status" value="1"/>
</dbReference>
<feature type="transmembrane region" description="Helical" evidence="1">
    <location>
        <begin position="283"/>
        <end position="311"/>
    </location>
</feature>
<evidence type="ECO:0000256" key="1">
    <source>
        <dbReference type="SAM" id="Phobius"/>
    </source>
</evidence>
<protein>
    <submittedName>
        <fullName evidence="3">Glycosyltransferase</fullName>
        <ecNumber evidence="3">2.4.-.-</ecNumber>
    </submittedName>
</protein>
<proteinExistence type="predicted"/>
<keyword evidence="3" id="KW-0808">Transferase</keyword>
<dbReference type="InterPro" id="IPR029044">
    <property type="entry name" value="Nucleotide-diphossugar_trans"/>
</dbReference>
<keyword evidence="4" id="KW-1185">Reference proteome</keyword>
<comment type="caution">
    <text evidence="3">The sequence shown here is derived from an EMBL/GenBank/DDBJ whole genome shotgun (WGS) entry which is preliminary data.</text>
</comment>
<dbReference type="PANTHER" id="PTHR43646:SF3">
    <property type="entry name" value="SLR1566 PROTEIN"/>
    <property type="match status" value="1"/>
</dbReference>